<organism evidence="2 3">
    <name type="scientific">Venturia nashicola</name>
    <dbReference type="NCBI Taxonomy" id="86259"/>
    <lineage>
        <taxon>Eukaryota</taxon>
        <taxon>Fungi</taxon>
        <taxon>Dikarya</taxon>
        <taxon>Ascomycota</taxon>
        <taxon>Pezizomycotina</taxon>
        <taxon>Dothideomycetes</taxon>
        <taxon>Pleosporomycetidae</taxon>
        <taxon>Venturiales</taxon>
        <taxon>Venturiaceae</taxon>
        <taxon>Venturia</taxon>
    </lineage>
</organism>
<gene>
    <name evidence="2" type="ORF">E6O75_ATG06858</name>
</gene>
<evidence type="ECO:0000256" key="1">
    <source>
        <dbReference type="SAM" id="SignalP"/>
    </source>
</evidence>
<feature type="signal peptide" evidence="1">
    <location>
        <begin position="1"/>
        <end position="20"/>
    </location>
</feature>
<proteinExistence type="predicted"/>
<keyword evidence="3" id="KW-1185">Reference proteome</keyword>
<dbReference type="Proteomes" id="UP000298493">
    <property type="component" value="Unassembled WGS sequence"/>
</dbReference>
<name>A0A4Z1NTU3_9PEZI</name>
<protein>
    <submittedName>
        <fullName evidence="2">Uncharacterized protein</fullName>
    </submittedName>
</protein>
<dbReference type="AlphaFoldDB" id="A0A4Z1NTU3"/>
<dbReference type="EMBL" id="SNSC02000012">
    <property type="protein sequence ID" value="TID19520.1"/>
    <property type="molecule type" value="Genomic_DNA"/>
</dbReference>
<reference evidence="2 3" key="1">
    <citation type="submission" date="2019-04" db="EMBL/GenBank/DDBJ databases">
        <title>High contiguity whole genome sequence and gene annotation resource for two Venturia nashicola isolates.</title>
        <authorList>
            <person name="Prokchorchik M."/>
            <person name="Won K."/>
            <person name="Lee Y."/>
            <person name="Choi E.D."/>
            <person name="Segonzac C."/>
            <person name="Sohn K.H."/>
        </authorList>
    </citation>
    <scope>NUCLEOTIDE SEQUENCE [LARGE SCALE GENOMIC DNA]</scope>
    <source>
        <strain evidence="2 3">PRI2</strain>
    </source>
</reference>
<evidence type="ECO:0000313" key="2">
    <source>
        <dbReference type="EMBL" id="TID19520.1"/>
    </source>
</evidence>
<sequence>MNPLIFSLLFLSFLAAFAAAEPAVNIHSYCPYPIYFSHDVTRGEPQMHGLIKVLHQGDSHRFITPLDKTVALKFSREWQHKWGYNPGTMLQAWIPLTQFEYNWESNHLGQGHYIQYNWSNVDCRPPKVCPFIEHGMVAERPGCPSKECKPGDHDCKQCYQKWDDDHANVGCYLEQLPPADIELNLCNYMAPHAKVRRSRIWSGQEKVVGGFDQPANSTEFN</sequence>
<accession>A0A4Z1NTU3</accession>
<evidence type="ECO:0000313" key="3">
    <source>
        <dbReference type="Proteomes" id="UP000298493"/>
    </source>
</evidence>
<comment type="caution">
    <text evidence="2">The sequence shown here is derived from an EMBL/GenBank/DDBJ whole genome shotgun (WGS) entry which is preliminary data.</text>
</comment>
<feature type="chain" id="PRO_5021230501" evidence="1">
    <location>
        <begin position="21"/>
        <end position="221"/>
    </location>
</feature>
<keyword evidence="1" id="KW-0732">Signal</keyword>